<dbReference type="RefSeq" id="WP_010342048.1">
    <property type="nucleotide sequence ID" value="NZ_CP132343.1"/>
</dbReference>
<comment type="caution">
    <text evidence="3">The sequence shown here is derived from an EMBL/GenBank/DDBJ whole genome shotgun (WGS) entry which is preliminary data.</text>
</comment>
<feature type="compositionally biased region" description="Pro residues" evidence="1">
    <location>
        <begin position="72"/>
        <end position="84"/>
    </location>
</feature>
<dbReference type="Proteomes" id="UP000247346">
    <property type="component" value="Unassembled WGS sequence"/>
</dbReference>
<name>A0A2P5YYY9_9XANT</name>
<evidence type="ECO:0000313" key="3">
    <source>
        <dbReference type="EMBL" id="PPU80037.1"/>
    </source>
</evidence>
<keyword evidence="2" id="KW-0472">Membrane</keyword>
<dbReference type="GeneID" id="93876931"/>
<feature type="region of interest" description="Disordered" evidence="1">
    <location>
        <begin position="48"/>
        <end position="202"/>
    </location>
</feature>
<reference evidence="3 4" key="1">
    <citation type="submission" date="2016-08" db="EMBL/GenBank/DDBJ databases">
        <authorList>
            <person name="Seilhamer J.J."/>
        </authorList>
    </citation>
    <scope>NUCLEOTIDE SEQUENCE [LARGE SCALE GENOMIC DNA]</scope>
    <source>
        <strain evidence="3 4">CFBP4641</strain>
    </source>
</reference>
<keyword evidence="2" id="KW-0812">Transmembrane</keyword>
<proteinExistence type="predicted"/>
<feature type="compositionally biased region" description="Pro residues" evidence="1">
    <location>
        <begin position="124"/>
        <end position="148"/>
    </location>
</feature>
<accession>A0A2P5YYY9</accession>
<evidence type="ECO:0000256" key="1">
    <source>
        <dbReference type="SAM" id="MobiDB-lite"/>
    </source>
</evidence>
<protein>
    <submittedName>
        <fullName evidence="3">Plasmid stabilization protein ParE</fullName>
    </submittedName>
</protein>
<gene>
    <name evidence="3" type="ORF">XsacCFBP4641_19590</name>
</gene>
<keyword evidence="2" id="KW-1133">Transmembrane helix</keyword>
<feature type="compositionally biased region" description="Basic and acidic residues" evidence="1">
    <location>
        <begin position="59"/>
        <end position="71"/>
    </location>
</feature>
<sequence length="301" mass="32278">MSRASHRARAAAETRSERWQRWIAWLLSALLHVLMALALLYAAKPTMSTPQGAAGGSRIRVDFLGDSDKPVKPLPPKPSPPPASAAPKRTRATTTVQSTLVAQSDDPVPPPDRTDTPKAADTPAPAPMPQPRPAPPAPTPPADAPAPSPAQTADSNPPPPTERRPQTWTGRPPGALDTDTAPDNSGLAAGPGSRGNRHDMDAAQPSLEVGGYLVYYDLGSESQLRTWQQQGMKEMFILLPGTQYRMVCPLEIALTRGSGKCRALPPDSPELKDIGDARQVITMLQVYHQGELVWRGPGPYR</sequence>
<dbReference type="PRINTS" id="PR01217">
    <property type="entry name" value="PRICHEXTENSN"/>
</dbReference>
<organism evidence="3 4">
    <name type="scientific">Xanthomonas sacchari</name>
    <dbReference type="NCBI Taxonomy" id="56458"/>
    <lineage>
        <taxon>Bacteria</taxon>
        <taxon>Pseudomonadati</taxon>
        <taxon>Pseudomonadota</taxon>
        <taxon>Gammaproteobacteria</taxon>
        <taxon>Lysobacterales</taxon>
        <taxon>Lysobacteraceae</taxon>
        <taxon>Xanthomonas</taxon>
    </lineage>
</organism>
<dbReference type="AlphaFoldDB" id="A0A2P5YYY9"/>
<evidence type="ECO:0000256" key="2">
    <source>
        <dbReference type="SAM" id="Phobius"/>
    </source>
</evidence>
<feature type="transmembrane region" description="Helical" evidence="2">
    <location>
        <begin position="21"/>
        <end position="43"/>
    </location>
</feature>
<dbReference type="EMBL" id="MDEK01000023">
    <property type="protein sequence ID" value="PPU80037.1"/>
    <property type="molecule type" value="Genomic_DNA"/>
</dbReference>
<evidence type="ECO:0000313" key="4">
    <source>
        <dbReference type="Proteomes" id="UP000247346"/>
    </source>
</evidence>
<dbReference type="OrthoDB" id="9798046at2"/>